<dbReference type="PROSITE" id="PS50893">
    <property type="entry name" value="ABC_TRANSPORTER_2"/>
    <property type="match status" value="1"/>
</dbReference>
<dbReference type="InterPro" id="IPR017871">
    <property type="entry name" value="ABC_transporter-like_CS"/>
</dbReference>
<dbReference type="PANTHER" id="PTHR43875">
    <property type="entry name" value="MALTODEXTRIN IMPORT ATP-BINDING PROTEIN MSMX"/>
    <property type="match status" value="1"/>
</dbReference>
<dbReference type="Gene3D" id="2.40.50.100">
    <property type="match status" value="1"/>
</dbReference>
<dbReference type="AlphaFoldDB" id="A0A0R1V2X6"/>
<evidence type="ECO:0000256" key="2">
    <source>
        <dbReference type="ARBA" id="ARBA00022475"/>
    </source>
</evidence>
<dbReference type="GO" id="GO:0140359">
    <property type="term" value="F:ABC-type transporter activity"/>
    <property type="evidence" value="ECO:0007669"/>
    <property type="project" value="UniProtKB-ARBA"/>
</dbReference>
<sequence>MGIELASLSKSYDGQNWTLKNINVQIKSGEFFTIVGPSGCGKSTLLRMIAGLISISDGTLKIDDQDVTNLPPQERSLSMVFQNYALFPFLDVKSNVAFGLKARKMPAAQLEQRVAHALELVGLSELKARKPRELSGGQRQRVALARAIASDTKICLMDEPLSNLDAQLRSKMRSEIRELQQNLGITLIYVTHDQVEAMTMADRIMVLHAHEVQQIGTPSEIYQHPANSFVAQFFGTPRMNLLSVHYSTKNQRHLQVDPLLDYVLPMDIEEGDYFVGVRPNALEIHATAQASNAAIKNIEYLGTQSIIHALLDNQEEVRITTAQNNTFSLGERIQIRATAAYFVFDNTGRAIFFNKGDGEDGRTNYKQTVTNAL</sequence>
<name>A0A0R1V2X6_9LACO</name>
<keyword evidence="5" id="KW-1278">Translocase</keyword>
<dbReference type="InterPro" id="IPR003593">
    <property type="entry name" value="AAA+_ATPase"/>
</dbReference>
<dbReference type="Gene3D" id="2.40.50.140">
    <property type="entry name" value="Nucleic acid-binding proteins"/>
    <property type="match status" value="1"/>
</dbReference>
<dbReference type="PROSITE" id="PS00211">
    <property type="entry name" value="ABC_TRANSPORTER_1"/>
    <property type="match status" value="1"/>
</dbReference>
<evidence type="ECO:0000259" key="7">
    <source>
        <dbReference type="PROSITE" id="PS50893"/>
    </source>
</evidence>
<proteinExistence type="predicted"/>
<evidence type="ECO:0000256" key="3">
    <source>
        <dbReference type="ARBA" id="ARBA00022741"/>
    </source>
</evidence>
<dbReference type="SUPFAM" id="SSF50331">
    <property type="entry name" value="MOP-like"/>
    <property type="match status" value="1"/>
</dbReference>
<dbReference type="InterPro" id="IPR008995">
    <property type="entry name" value="Mo/tungstate-bd_C_term_dom"/>
</dbReference>
<dbReference type="SUPFAM" id="SSF52540">
    <property type="entry name" value="P-loop containing nucleoside triphosphate hydrolases"/>
    <property type="match status" value="1"/>
</dbReference>
<dbReference type="STRING" id="1423801.FD50_GL001165"/>
<evidence type="ECO:0000256" key="4">
    <source>
        <dbReference type="ARBA" id="ARBA00022840"/>
    </source>
</evidence>
<dbReference type="FunFam" id="3.40.50.300:FF:000042">
    <property type="entry name" value="Maltose/maltodextrin ABC transporter, ATP-binding protein"/>
    <property type="match status" value="1"/>
</dbReference>
<dbReference type="SMART" id="SM00382">
    <property type="entry name" value="AAA"/>
    <property type="match status" value="1"/>
</dbReference>
<dbReference type="GO" id="GO:0016887">
    <property type="term" value="F:ATP hydrolysis activity"/>
    <property type="evidence" value="ECO:0007669"/>
    <property type="project" value="InterPro"/>
</dbReference>
<dbReference type="EMBL" id="AZFQ01000049">
    <property type="protein sequence ID" value="KRL97795.1"/>
    <property type="molecule type" value="Genomic_DNA"/>
</dbReference>
<dbReference type="Pfam" id="PF08402">
    <property type="entry name" value="TOBE_2"/>
    <property type="match status" value="1"/>
</dbReference>
<keyword evidence="6" id="KW-0472">Membrane</keyword>
<keyword evidence="9" id="KW-1185">Reference proteome</keyword>
<keyword evidence="2" id="KW-1003">Cell membrane</keyword>
<protein>
    <submittedName>
        <fullName evidence="8">ABC transporter ATP-binding protein</fullName>
    </submittedName>
</protein>
<evidence type="ECO:0000256" key="1">
    <source>
        <dbReference type="ARBA" id="ARBA00022448"/>
    </source>
</evidence>
<evidence type="ECO:0000313" key="8">
    <source>
        <dbReference type="EMBL" id="KRL97795.1"/>
    </source>
</evidence>
<dbReference type="InterPro" id="IPR003439">
    <property type="entry name" value="ABC_transporter-like_ATP-bd"/>
</dbReference>
<keyword evidence="1" id="KW-0813">Transport</keyword>
<dbReference type="GO" id="GO:0055052">
    <property type="term" value="C:ATP-binding cassette (ABC) transporter complex, substrate-binding subunit-containing"/>
    <property type="evidence" value="ECO:0007669"/>
    <property type="project" value="TreeGrafter"/>
</dbReference>
<dbReference type="Gene3D" id="3.40.50.300">
    <property type="entry name" value="P-loop containing nucleotide triphosphate hydrolases"/>
    <property type="match status" value="1"/>
</dbReference>
<dbReference type="GeneID" id="98308521"/>
<evidence type="ECO:0000313" key="9">
    <source>
        <dbReference type="Proteomes" id="UP000051166"/>
    </source>
</evidence>
<dbReference type="InterPro" id="IPR013611">
    <property type="entry name" value="Transp-assoc_OB_typ2"/>
</dbReference>
<keyword evidence="3" id="KW-0547">Nucleotide-binding</keyword>
<dbReference type="RefSeq" id="WP_056961077.1">
    <property type="nucleotide sequence ID" value="NZ_AZFQ01000049.1"/>
</dbReference>
<dbReference type="PATRIC" id="fig|1423801.4.peg.1188"/>
<dbReference type="GO" id="GO:0005524">
    <property type="term" value="F:ATP binding"/>
    <property type="evidence" value="ECO:0007669"/>
    <property type="project" value="UniProtKB-KW"/>
</dbReference>
<keyword evidence="4 8" id="KW-0067">ATP-binding</keyword>
<gene>
    <name evidence="8" type="ORF">FD50_GL001165</name>
</gene>
<reference evidence="8 9" key="1">
    <citation type="journal article" date="2015" name="Genome Announc.">
        <title>Expanding the biotechnology potential of lactobacilli through comparative genomics of 213 strains and associated genera.</title>
        <authorList>
            <person name="Sun Z."/>
            <person name="Harris H.M."/>
            <person name="McCann A."/>
            <person name="Guo C."/>
            <person name="Argimon S."/>
            <person name="Zhang W."/>
            <person name="Yang X."/>
            <person name="Jeffery I.B."/>
            <person name="Cooney J.C."/>
            <person name="Kagawa T.F."/>
            <person name="Liu W."/>
            <person name="Song Y."/>
            <person name="Salvetti E."/>
            <person name="Wrobel A."/>
            <person name="Rasinkangas P."/>
            <person name="Parkhill J."/>
            <person name="Rea M.C."/>
            <person name="O'Sullivan O."/>
            <person name="Ritari J."/>
            <person name="Douillard F.P."/>
            <person name="Paul Ross R."/>
            <person name="Yang R."/>
            <person name="Briner A.E."/>
            <person name="Felis G.E."/>
            <person name="de Vos W.M."/>
            <person name="Barrangou R."/>
            <person name="Klaenhammer T.R."/>
            <person name="Caufield P.W."/>
            <person name="Cui Y."/>
            <person name="Zhang H."/>
            <person name="O'Toole P.W."/>
        </authorList>
    </citation>
    <scope>NUCLEOTIDE SEQUENCE [LARGE SCALE GENOMIC DNA]</scope>
    <source>
        <strain evidence="8 9">DSM 16230</strain>
    </source>
</reference>
<evidence type="ECO:0000256" key="5">
    <source>
        <dbReference type="ARBA" id="ARBA00022967"/>
    </source>
</evidence>
<dbReference type="Pfam" id="PF00005">
    <property type="entry name" value="ABC_tran"/>
    <property type="match status" value="1"/>
</dbReference>
<comment type="caution">
    <text evidence="8">The sequence shown here is derived from an EMBL/GenBank/DDBJ whole genome shotgun (WGS) entry which is preliminary data.</text>
</comment>
<dbReference type="InterPro" id="IPR047641">
    <property type="entry name" value="ABC_transpr_MalK/UgpC-like"/>
</dbReference>
<accession>A0A0R1V2X6</accession>
<dbReference type="InterPro" id="IPR012340">
    <property type="entry name" value="NA-bd_OB-fold"/>
</dbReference>
<evidence type="ECO:0000256" key="6">
    <source>
        <dbReference type="ARBA" id="ARBA00023136"/>
    </source>
</evidence>
<organism evidence="8 9">
    <name type="scientific">Liquorilactobacillus satsumensis DSM 16230 = JCM 12392</name>
    <dbReference type="NCBI Taxonomy" id="1423801"/>
    <lineage>
        <taxon>Bacteria</taxon>
        <taxon>Bacillati</taxon>
        <taxon>Bacillota</taxon>
        <taxon>Bacilli</taxon>
        <taxon>Lactobacillales</taxon>
        <taxon>Lactobacillaceae</taxon>
        <taxon>Liquorilactobacillus</taxon>
    </lineage>
</organism>
<dbReference type="InterPro" id="IPR027417">
    <property type="entry name" value="P-loop_NTPase"/>
</dbReference>
<dbReference type="OrthoDB" id="9790614at2"/>
<dbReference type="PANTHER" id="PTHR43875:SF15">
    <property type="entry name" value="TREHALOSE IMPORT ATP-BINDING PROTEIN SUGC"/>
    <property type="match status" value="1"/>
</dbReference>
<dbReference type="Proteomes" id="UP000051166">
    <property type="component" value="Unassembled WGS sequence"/>
</dbReference>
<feature type="domain" description="ABC transporter" evidence="7">
    <location>
        <begin position="3"/>
        <end position="234"/>
    </location>
</feature>